<accession>A0A9C7EYZ6</accession>
<evidence type="ECO:0000313" key="1">
    <source>
        <dbReference type="EMBL" id="BDT62932.1"/>
    </source>
</evidence>
<protein>
    <submittedName>
        <fullName evidence="1">Wsv332-like protein</fullName>
    </submittedName>
</protein>
<dbReference type="EMBL" id="LC738879">
    <property type="protein sequence ID" value="BDT62932.1"/>
    <property type="molecule type" value="Genomic_DNA"/>
</dbReference>
<reference evidence="1" key="1">
    <citation type="submission" date="2022-10" db="EMBL/GenBank/DDBJ databases">
        <title>Genome sequences of endogenous nimaviruses in decapod crustaceans.</title>
        <authorList>
            <person name="Kawato S."/>
            <person name="Nozaki R."/>
            <person name="Kondo H."/>
            <person name="Hirono I."/>
        </authorList>
    </citation>
    <scope>NUCLEOTIDE SEQUENCE</scope>
    <source>
        <strain evidence="1">Ube2021</strain>
    </source>
</reference>
<proteinExistence type="predicted"/>
<organism evidence="1">
    <name type="scientific">Trachysalambria curvirostris majanivirus</name>
    <dbReference type="NCBI Taxonomy" id="2984281"/>
    <lineage>
        <taxon>Viruses</taxon>
        <taxon>Viruses incertae sedis</taxon>
        <taxon>Naldaviricetes</taxon>
        <taxon>Nimaviridae</taxon>
    </lineage>
</organism>
<name>A0A9C7EYZ6_9VIRU</name>
<sequence>MENKNLDGLFVEGGICMVNTKSITQRLENITHNKEEIDFINNQSVDFLSSLVTLCHGKQNLKMFPCIEKISKTLFNIFNNHNKMTITDKPTVDNNSDYIDKYPPIKEMSIDIIQSIFSSVTDIDTNIKKLISLLAGYNLFKLKEELYIKECNNNKCICHKPRFFDDDNNNNPLFSLSRTLQIFCHKNAERGTRDVKIIPLMSILLNLIDALSNKNTNFEASLKNIATFPSQDIHPQNKDWVELLDIKIRNMPTIYRLFIIMIYCGLLFFPNCKSTQTYKFINLYVETMLIKICYNAAEIISCSTKNSTKELDSGNFLSYMSAYTASNIYSSAIRTEKALLDVYDKHNFDNITKILTNNSEVINEMEKHKNMIENTIYNEMNNILKISKYMKNKSRTTDKLLLENEIRCIRKIELFKTLGEVKAGKSNINVLFNNDLINRYSNGCNIRVNHFHILSMLPYAKKLSSDSKNQSSYDNFFNENDPQNKRSQGNFAGWLLGIIDNIIGDNINMIIRNNENTNMRLIIANMIDQVYMARHLLPELLSFSYLPSYNTINKRGHGLISNNNNNNNQLRSLDSQNNLIFSSLQTPNIIGANCSILAAIQLEIGLTRPKPSLPFITKSLYFIEQFNMDCYKKFLKIIMDPSFENTINTNNNNTNNETKIPQSSTFMQHIPKMFTSNSFTNEGMNAITSALKDAFISTKRQYVEGYKLSLDQSDYKIGEKKISLFDDIYNIQRDIIIDNDQNPQAYLKHSSSLLNTYMEIDDFLYQALKGYGYGKEIENLNGNNFEDMDIS</sequence>